<proteinExistence type="inferred from homology"/>
<accession>A0A918QB33</accession>
<dbReference type="AlphaFoldDB" id="A0A918QB33"/>
<feature type="domain" description="AMP-dependent synthetase/ligase" evidence="3">
    <location>
        <begin position="28"/>
        <end position="378"/>
    </location>
</feature>
<dbReference type="PANTHER" id="PTHR43201">
    <property type="entry name" value="ACYL-COA SYNTHETASE"/>
    <property type="match status" value="1"/>
</dbReference>
<reference evidence="4" key="1">
    <citation type="journal article" date="2014" name="Int. J. Syst. Evol. Microbiol.">
        <title>Complete genome sequence of Corynebacterium casei LMG S-19264T (=DSM 44701T), isolated from a smear-ripened cheese.</title>
        <authorList>
            <consortium name="US DOE Joint Genome Institute (JGI-PGF)"/>
            <person name="Walter F."/>
            <person name="Albersmeier A."/>
            <person name="Kalinowski J."/>
            <person name="Ruckert C."/>
        </authorList>
    </citation>
    <scope>NUCLEOTIDE SEQUENCE</scope>
    <source>
        <strain evidence="4">KCTC 32296</strain>
    </source>
</reference>
<protein>
    <submittedName>
        <fullName evidence="4">Acyl-ACP synthetase</fullName>
    </submittedName>
</protein>
<dbReference type="GO" id="GO:0031956">
    <property type="term" value="F:medium-chain fatty acid-CoA ligase activity"/>
    <property type="evidence" value="ECO:0007669"/>
    <property type="project" value="TreeGrafter"/>
</dbReference>
<sequence>MERSFNAEEASASLFDVLTKVKSVMGADRVILEDQERKPISYKEFFQRTFALARLIKKHIGIEPRTGLMLPTSIGGVISFFALHANGTTPVMINFTAGQANIRSAAKLTRLKTVLTSRRFIEQAKLEDLVESMADYVNIIYLDDLRKHLSLDVKAYALWGSLFPKLAAHKAQPTDAGVILFTSGSFGTPRGVVLSQSNLTSNVAQLDKHINIKREWIAFNPLPIFHSLGLTGGVLLPLLLGLRSFQYPSPLHVKQIPALIKDTKASLFFSTDTFLNQYARSAEPDSFTSLDFIVCGAEKVREETHQLFTTQFGGAEILEGYGVTEASPVVAVNNPEYNRHGTVGRLLPGLSYRLDPVEGIAVGGRLFIKGPNVMAGYLDEANPDVVDAPTDGWHDTGDIVNIDDEGCVHILGRAKRFAKIAGEMVSLTAVERIAEEVWPQSRHAVVAVSDDKKGERLVLITDNSTADVTTLTDWAKENGAPILAIPKKILKVNEVPVLGSGKTDYVTLQRLADIEVRAA</sequence>
<dbReference type="RefSeq" id="WP_189487104.1">
    <property type="nucleotide sequence ID" value="NZ_BMZB01000003.1"/>
</dbReference>
<comment type="caution">
    <text evidence="4">The sequence shown here is derived from an EMBL/GenBank/DDBJ whole genome shotgun (WGS) entry which is preliminary data.</text>
</comment>
<dbReference type="Gene3D" id="3.30.300.30">
    <property type="match status" value="1"/>
</dbReference>
<dbReference type="PANTHER" id="PTHR43201:SF5">
    <property type="entry name" value="MEDIUM-CHAIN ACYL-COA LIGASE ACSF2, MITOCHONDRIAL"/>
    <property type="match status" value="1"/>
</dbReference>
<dbReference type="Proteomes" id="UP000662572">
    <property type="component" value="Unassembled WGS sequence"/>
</dbReference>
<evidence type="ECO:0000256" key="1">
    <source>
        <dbReference type="ARBA" id="ARBA00006432"/>
    </source>
</evidence>
<evidence type="ECO:0000313" key="4">
    <source>
        <dbReference type="EMBL" id="GGZ37734.1"/>
    </source>
</evidence>
<keyword evidence="5" id="KW-1185">Reference proteome</keyword>
<dbReference type="Pfam" id="PF00501">
    <property type="entry name" value="AMP-binding"/>
    <property type="match status" value="1"/>
</dbReference>
<evidence type="ECO:0000313" key="5">
    <source>
        <dbReference type="Proteomes" id="UP000662572"/>
    </source>
</evidence>
<evidence type="ECO:0000259" key="3">
    <source>
        <dbReference type="Pfam" id="PF00501"/>
    </source>
</evidence>
<dbReference type="InterPro" id="IPR045851">
    <property type="entry name" value="AMP-bd_C_sf"/>
</dbReference>
<keyword evidence="2" id="KW-0436">Ligase</keyword>
<organism evidence="4 5">
    <name type="scientific">Asticcacaulis endophyticus</name>
    <dbReference type="NCBI Taxonomy" id="1395890"/>
    <lineage>
        <taxon>Bacteria</taxon>
        <taxon>Pseudomonadati</taxon>
        <taxon>Pseudomonadota</taxon>
        <taxon>Alphaproteobacteria</taxon>
        <taxon>Caulobacterales</taxon>
        <taxon>Caulobacteraceae</taxon>
        <taxon>Asticcacaulis</taxon>
    </lineage>
</organism>
<dbReference type="InterPro" id="IPR000873">
    <property type="entry name" value="AMP-dep_synth/lig_dom"/>
</dbReference>
<reference evidence="4" key="2">
    <citation type="submission" date="2020-09" db="EMBL/GenBank/DDBJ databases">
        <authorList>
            <person name="Sun Q."/>
            <person name="Kim S."/>
        </authorList>
    </citation>
    <scope>NUCLEOTIDE SEQUENCE</scope>
    <source>
        <strain evidence="4">KCTC 32296</strain>
    </source>
</reference>
<dbReference type="Gene3D" id="3.40.50.12780">
    <property type="entry name" value="N-terminal domain of ligase-like"/>
    <property type="match status" value="1"/>
</dbReference>
<gene>
    <name evidence="4" type="ORF">GCM10011273_25260</name>
</gene>
<dbReference type="SUPFAM" id="SSF56801">
    <property type="entry name" value="Acetyl-CoA synthetase-like"/>
    <property type="match status" value="1"/>
</dbReference>
<dbReference type="InterPro" id="IPR042099">
    <property type="entry name" value="ANL_N_sf"/>
</dbReference>
<dbReference type="GO" id="GO:0006631">
    <property type="term" value="P:fatty acid metabolic process"/>
    <property type="evidence" value="ECO:0007669"/>
    <property type="project" value="TreeGrafter"/>
</dbReference>
<name>A0A918QB33_9CAUL</name>
<comment type="similarity">
    <text evidence="1">Belongs to the ATP-dependent AMP-binding enzyme family.</text>
</comment>
<dbReference type="EMBL" id="BMZB01000003">
    <property type="protein sequence ID" value="GGZ37734.1"/>
    <property type="molecule type" value="Genomic_DNA"/>
</dbReference>
<evidence type="ECO:0000256" key="2">
    <source>
        <dbReference type="ARBA" id="ARBA00022598"/>
    </source>
</evidence>